<evidence type="ECO:0000259" key="2">
    <source>
        <dbReference type="Pfam" id="PF24016"/>
    </source>
</evidence>
<dbReference type="EMBL" id="ALBS01000240">
    <property type="protein sequence ID" value="EJT47443.1"/>
    <property type="molecule type" value="Genomic_DNA"/>
</dbReference>
<feature type="compositionally biased region" description="Gly residues" evidence="1">
    <location>
        <begin position="185"/>
        <end position="214"/>
    </location>
</feature>
<dbReference type="RefSeq" id="XP_014178923.1">
    <property type="nucleotide sequence ID" value="XM_014323448.1"/>
</dbReference>
<sequence length="378" mass="38718">MVTNHEDAYDAPPEYTPSERTEATATTEGTEYERAPREQHGVSSGPPRLRAESPMCIRSTNGSIKTNYAVRLMAPVPDKPDAELRSANGSIDTSLSLTGTRPATITATSWNGSVRLRTERQGPVSIEAESKNGAVHLWLPRGFDGVVTASSGNGNVKLSEALMESAVLVPHEGAGQAWRVKAPGARGGSGGGGGSGGNGGNGGNGGGGGGGGSRKGIRAQAQIEIEFKFRTGSSKSGAPAVPAPPVPPTPPAPPAPPAASAVGAPPKPPVPPAPASAASAASATSTSSTPIPNPFTPTDDKKSLALAYATGDAEREREAGLEANEESVPVHAQWEREDEIPEEKAGPDRVKARTANGNVRIYLADEGEEECSGRCLVM</sequence>
<evidence type="ECO:0000313" key="3">
    <source>
        <dbReference type="EMBL" id="EJT47443.1"/>
    </source>
</evidence>
<reference evidence="3 4" key="1">
    <citation type="journal article" date="2012" name="Eukaryot. Cell">
        <title>Draft genome sequence of CBS 2479, the standard type strain of Trichosporon asahii.</title>
        <authorList>
            <person name="Yang R.Y."/>
            <person name="Li H.T."/>
            <person name="Zhu H."/>
            <person name="Zhou G.P."/>
            <person name="Wang M."/>
            <person name="Wang L."/>
        </authorList>
    </citation>
    <scope>NUCLEOTIDE SEQUENCE [LARGE SCALE GENOMIC DNA]</scope>
    <source>
        <strain evidence="4">ATCC 90039 / CBS 2479 / JCM 2466 / KCTC 7840 / NCYC 2677 / UAMH 7654</strain>
    </source>
</reference>
<proteinExistence type="predicted"/>
<name>J5QHY7_TRIAS</name>
<dbReference type="GeneID" id="25987211"/>
<dbReference type="OrthoDB" id="5289249at2759"/>
<evidence type="ECO:0000256" key="1">
    <source>
        <dbReference type="SAM" id="MobiDB-lite"/>
    </source>
</evidence>
<protein>
    <recommendedName>
        <fullName evidence="2">DUF7330 domain-containing protein</fullName>
    </recommendedName>
</protein>
<gene>
    <name evidence="3" type="ORF">A1Q1_03698</name>
</gene>
<dbReference type="VEuPathDB" id="FungiDB:A1Q1_03698"/>
<organism evidence="3 4">
    <name type="scientific">Trichosporon asahii var. asahii (strain ATCC 90039 / CBS 2479 / JCM 2466 / KCTC 7840 / NBRC 103889/ NCYC 2677 / UAMH 7654)</name>
    <name type="common">Yeast</name>
    <dbReference type="NCBI Taxonomy" id="1186058"/>
    <lineage>
        <taxon>Eukaryota</taxon>
        <taxon>Fungi</taxon>
        <taxon>Dikarya</taxon>
        <taxon>Basidiomycota</taxon>
        <taxon>Agaricomycotina</taxon>
        <taxon>Tremellomycetes</taxon>
        <taxon>Trichosporonales</taxon>
        <taxon>Trichosporonaceae</taxon>
        <taxon>Trichosporon</taxon>
    </lineage>
</organism>
<dbReference type="Pfam" id="PF24016">
    <property type="entry name" value="DUF7330"/>
    <property type="match status" value="1"/>
</dbReference>
<feature type="region of interest" description="Disordered" evidence="1">
    <location>
        <begin position="230"/>
        <end position="352"/>
    </location>
</feature>
<feature type="region of interest" description="Disordered" evidence="1">
    <location>
        <begin position="1"/>
        <end position="55"/>
    </location>
</feature>
<dbReference type="AlphaFoldDB" id="J5QHY7"/>
<dbReference type="KEGG" id="tasa:A1Q1_03698"/>
<comment type="caution">
    <text evidence="3">The sequence shown here is derived from an EMBL/GenBank/DDBJ whole genome shotgun (WGS) entry which is preliminary data.</text>
</comment>
<dbReference type="Proteomes" id="UP000002748">
    <property type="component" value="Unassembled WGS sequence"/>
</dbReference>
<dbReference type="InterPro" id="IPR055754">
    <property type="entry name" value="DUF7330"/>
</dbReference>
<feature type="compositionally biased region" description="Pro residues" evidence="1">
    <location>
        <begin position="265"/>
        <end position="274"/>
    </location>
</feature>
<feature type="compositionally biased region" description="Basic and acidic residues" evidence="1">
    <location>
        <begin position="31"/>
        <end position="40"/>
    </location>
</feature>
<feature type="compositionally biased region" description="Basic and acidic residues" evidence="1">
    <location>
        <begin position="342"/>
        <end position="351"/>
    </location>
</feature>
<feature type="compositionally biased region" description="Low complexity" evidence="1">
    <location>
        <begin position="275"/>
        <end position="290"/>
    </location>
</feature>
<accession>J5QHY7</accession>
<dbReference type="HOGENOM" id="CLU_731943_0_0_1"/>
<feature type="domain" description="DUF7330" evidence="2">
    <location>
        <begin position="79"/>
        <end position="169"/>
    </location>
</feature>
<feature type="region of interest" description="Disordered" evidence="1">
    <location>
        <begin position="181"/>
        <end position="216"/>
    </location>
</feature>
<evidence type="ECO:0000313" key="4">
    <source>
        <dbReference type="Proteomes" id="UP000002748"/>
    </source>
</evidence>
<feature type="compositionally biased region" description="Pro residues" evidence="1">
    <location>
        <begin position="241"/>
        <end position="257"/>
    </location>
</feature>